<evidence type="ECO:0000313" key="7">
    <source>
        <dbReference type="Proteomes" id="UP000001235"/>
    </source>
</evidence>
<protein>
    <submittedName>
        <fullName evidence="6">Isoprenylcysteine carboxyl methyltransferase</fullName>
    </submittedName>
</protein>
<evidence type="ECO:0000256" key="5">
    <source>
        <dbReference type="SAM" id="Phobius"/>
    </source>
</evidence>
<dbReference type="Proteomes" id="UP000001235">
    <property type="component" value="Chromosome"/>
</dbReference>
<evidence type="ECO:0000256" key="4">
    <source>
        <dbReference type="ARBA" id="ARBA00023136"/>
    </source>
</evidence>
<dbReference type="HOGENOM" id="CLU_107970_0_0_4"/>
<dbReference type="InterPro" id="IPR052527">
    <property type="entry name" value="Metal_cation-efflux_comp"/>
</dbReference>
<dbReference type="eggNOG" id="COG2020">
    <property type="taxonomic scope" value="Bacteria"/>
</dbReference>
<feature type="transmembrane region" description="Helical" evidence="5">
    <location>
        <begin position="114"/>
        <end position="134"/>
    </location>
</feature>
<reference evidence="6 7" key="1">
    <citation type="submission" date="2010-08" db="EMBL/GenBank/DDBJ databases">
        <title>Complete sequence of Gallionella capsiferriformans ES-2.</title>
        <authorList>
            <consortium name="US DOE Joint Genome Institute"/>
            <person name="Lucas S."/>
            <person name="Copeland A."/>
            <person name="Lapidus A."/>
            <person name="Cheng J.-F."/>
            <person name="Bruce D."/>
            <person name="Goodwin L."/>
            <person name="Pitluck S."/>
            <person name="Chertkov O."/>
            <person name="Davenport K.W."/>
            <person name="Detter J.C."/>
            <person name="Han C."/>
            <person name="Tapia R."/>
            <person name="Land M."/>
            <person name="Hauser L."/>
            <person name="Chang Y.-J."/>
            <person name="Jeffries C."/>
            <person name="Kyrpides N."/>
            <person name="Ivanova N."/>
            <person name="Mikhailova N."/>
            <person name="Shelobolina E.S."/>
            <person name="Picardal F."/>
            <person name="Roden E."/>
            <person name="Emerson D."/>
            <person name="Woyke T."/>
        </authorList>
    </citation>
    <scope>NUCLEOTIDE SEQUENCE [LARGE SCALE GENOMIC DNA]</scope>
    <source>
        <strain evidence="6 7">ES-2</strain>
    </source>
</reference>
<keyword evidence="6" id="KW-0489">Methyltransferase</keyword>
<proteinExistence type="predicted"/>
<dbReference type="STRING" id="395494.Galf_1296"/>
<evidence type="ECO:0000256" key="3">
    <source>
        <dbReference type="ARBA" id="ARBA00022989"/>
    </source>
</evidence>
<evidence type="ECO:0000256" key="1">
    <source>
        <dbReference type="ARBA" id="ARBA00004127"/>
    </source>
</evidence>
<dbReference type="InterPro" id="IPR007318">
    <property type="entry name" value="Phopholipid_MeTrfase"/>
</dbReference>
<evidence type="ECO:0000313" key="6">
    <source>
        <dbReference type="EMBL" id="ADL55323.1"/>
    </source>
</evidence>
<organism evidence="6 7">
    <name type="scientific">Gallionella capsiferriformans (strain ES-2)</name>
    <name type="common">Gallionella ferruginea capsiferriformans (strain ES-2)</name>
    <dbReference type="NCBI Taxonomy" id="395494"/>
    <lineage>
        <taxon>Bacteria</taxon>
        <taxon>Pseudomonadati</taxon>
        <taxon>Pseudomonadota</taxon>
        <taxon>Betaproteobacteria</taxon>
        <taxon>Nitrosomonadales</taxon>
        <taxon>Gallionellaceae</taxon>
        <taxon>Gallionella</taxon>
    </lineage>
</organism>
<feature type="transmembrane region" description="Helical" evidence="5">
    <location>
        <begin position="47"/>
        <end position="69"/>
    </location>
</feature>
<keyword evidence="3 5" id="KW-1133">Transmembrane helix</keyword>
<name>D9SFM6_GALCS</name>
<feature type="transmembrane region" description="Helical" evidence="5">
    <location>
        <begin position="165"/>
        <end position="189"/>
    </location>
</feature>
<feature type="transmembrane region" description="Helical" evidence="5">
    <location>
        <begin position="14"/>
        <end position="32"/>
    </location>
</feature>
<accession>D9SFM6</accession>
<feature type="transmembrane region" description="Helical" evidence="5">
    <location>
        <begin position="81"/>
        <end position="102"/>
    </location>
</feature>
<dbReference type="RefSeq" id="WP_013293262.1">
    <property type="nucleotide sequence ID" value="NC_014394.1"/>
</dbReference>
<dbReference type="EMBL" id="CP002159">
    <property type="protein sequence ID" value="ADL55323.1"/>
    <property type="molecule type" value="Genomic_DNA"/>
</dbReference>
<keyword evidence="4 5" id="KW-0472">Membrane</keyword>
<dbReference type="GO" id="GO:0012505">
    <property type="term" value="C:endomembrane system"/>
    <property type="evidence" value="ECO:0007669"/>
    <property type="project" value="UniProtKB-SubCell"/>
</dbReference>
<gene>
    <name evidence="6" type="ordered locus">Galf_1296</name>
</gene>
<dbReference type="PANTHER" id="PTHR43847">
    <property type="entry name" value="BLL3993 PROTEIN"/>
    <property type="match status" value="1"/>
</dbReference>
<dbReference type="Gene3D" id="1.20.120.1630">
    <property type="match status" value="1"/>
</dbReference>
<evidence type="ECO:0000256" key="2">
    <source>
        <dbReference type="ARBA" id="ARBA00022692"/>
    </source>
</evidence>
<keyword evidence="6" id="KW-0808">Transferase</keyword>
<sequence>MNSKNEHSVTYDRLMRLPVVLFTSFFFVRELLGLNDFLARPPMGLDWNFICTLAARISLLVFLGLLIFFHTIRSRPVNQAVGWESKISALLGLTLGNVLLLLDRSTPSPMLDLVSTTLLLAGNYLCVVVLLHLGRSISIMAEARKLVTSGPYRLIRHPLYLAEQVAIVGIFLQFMSWQAALILLVHFFFQVRRMLNEERILTASFPEYRDYASRKARLIPGVW</sequence>
<dbReference type="PANTHER" id="PTHR43847:SF1">
    <property type="entry name" value="BLL3993 PROTEIN"/>
    <property type="match status" value="1"/>
</dbReference>
<dbReference type="GO" id="GO:0032259">
    <property type="term" value="P:methylation"/>
    <property type="evidence" value="ECO:0007669"/>
    <property type="project" value="UniProtKB-KW"/>
</dbReference>
<keyword evidence="2 5" id="KW-0812">Transmembrane</keyword>
<dbReference type="KEGG" id="gca:Galf_1296"/>
<keyword evidence="7" id="KW-1185">Reference proteome</keyword>
<dbReference type="Pfam" id="PF04191">
    <property type="entry name" value="PEMT"/>
    <property type="match status" value="1"/>
</dbReference>
<dbReference type="GO" id="GO:0008168">
    <property type="term" value="F:methyltransferase activity"/>
    <property type="evidence" value="ECO:0007669"/>
    <property type="project" value="UniProtKB-KW"/>
</dbReference>
<comment type="subcellular location">
    <subcellularLocation>
        <location evidence="1">Endomembrane system</location>
        <topology evidence="1">Multi-pass membrane protein</topology>
    </subcellularLocation>
</comment>
<dbReference type="AlphaFoldDB" id="D9SFM6"/>